<dbReference type="Proteomes" id="UP000061468">
    <property type="component" value="Plasmid pAMEDUM8_300"/>
</dbReference>
<reference evidence="1 2" key="1">
    <citation type="submission" date="2015-12" db="EMBL/GenBank/DDBJ databases">
        <title>Intraspecies pangenome expansion in the marine bacterium Alteromonas.</title>
        <authorList>
            <person name="Lopez-Perez M."/>
            <person name="Rodriguez-Valera F."/>
        </authorList>
    </citation>
    <scope>NUCLEOTIDE SEQUENCE [LARGE SCALE GENOMIC DNA]</scope>
    <source>
        <strain evidence="1 2">UM8</strain>
        <plasmid evidence="1 2">pAMEDUM8_300</plasmid>
    </source>
</reference>
<dbReference type="InterPro" id="IPR038140">
    <property type="entry name" value="DotD_sf"/>
</dbReference>
<evidence type="ECO:0000313" key="1">
    <source>
        <dbReference type="EMBL" id="AMJ80771.1"/>
    </source>
</evidence>
<gene>
    <name evidence="1" type="ORF">AV942_20520</name>
</gene>
<dbReference type="Pfam" id="PF16816">
    <property type="entry name" value="DotD"/>
    <property type="match status" value="1"/>
</dbReference>
<proteinExistence type="predicted"/>
<dbReference type="AlphaFoldDB" id="A0AAC8XPB2"/>
<sequence>MAFARVPHITAFLPFGVFVLFYQSEQFEVSMKRGFCILACLSAISGCSSTSEQYLSVERVSPVEERISALAEVMVERANRVEQLKKAQYLNLTGNSFQTSEIGYLPILNQHKNLGKNYIGNLEPFVKRLSVVAGMEAPRFIGPKPSIDITLNIDTDYKTVYSMLEQAGTLAGSRADVVYKAAENLIEVKYPTR</sequence>
<dbReference type="InterPro" id="IPR031817">
    <property type="entry name" value="DotD"/>
</dbReference>
<accession>A0AAC8XPB2</accession>
<geneLocation type="plasmid" evidence="1 2">
    <name>pAMEDUM8_300</name>
</geneLocation>
<organism evidence="1 2">
    <name type="scientific">Alteromonas mediterranea</name>
    <dbReference type="NCBI Taxonomy" id="314275"/>
    <lineage>
        <taxon>Bacteria</taxon>
        <taxon>Pseudomonadati</taxon>
        <taxon>Pseudomonadota</taxon>
        <taxon>Gammaproteobacteria</taxon>
        <taxon>Alteromonadales</taxon>
        <taxon>Alteromonadaceae</taxon>
        <taxon>Alteromonas/Salinimonas group</taxon>
        <taxon>Alteromonas</taxon>
    </lineage>
</organism>
<name>A0AAC8XPB2_9ALTE</name>
<evidence type="ECO:0000313" key="2">
    <source>
        <dbReference type="Proteomes" id="UP000061468"/>
    </source>
</evidence>
<dbReference type="EMBL" id="CP013929">
    <property type="protein sequence ID" value="AMJ80771.1"/>
    <property type="molecule type" value="Genomic_DNA"/>
</dbReference>
<protein>
    <submittedName>
        <fullName evidence="1">Uncharacterized protein</fullName>
    </submittedName>
</protein>
<keyword evidence="1" id="KW-0614">Plasmid</keyword>
<dbReference type="Gene3D" id="3.55.50.60">
    <property type="entry name" value="DotD protein"/>
    <property type="match status" value="1"/>
</dbReference>